<dbReference type="PANTHER" id="PTHR43807:SF12">
    <property type="entry name" value="AMINOTRANSFERASE, CLASSES I AND II FAMILY PROTEIN, EXPRESSED"/>
    <property type="match status" value="1"/>
</dbReference>
<evidence type="ECO:0000256" key="2">
    <source>
        <dbReference type="ARBA" id="ARBA00022576"/>
    </source>
</evidence>
<evidence type="ECO:0000256" key="1">
    <source>
        <dbReference type="ARBA" id="ARBA00001933"/>
    </source>
</evidence>
<accession>A0AAP0JMI5</accession>
<proteinExistence type="predicted"/>
<dbReference type="Gene3D" id="3.40.640.10">
    <property type="entry name" value="Type I PLP-dependent aspartate aminotransferase-like (Major domain)"/>
    <property type="match status" value="1"/>
</dbReference>
<dbReference type="InterPro" id="IPR015422">
    <property type="entry name" value="PyrdxlP-dep_Trfase_small"/>
</dbReference>
<dbReference type="GO" id="GO:0030170">
    <property type="term" value="F:pyridoxal phosphate binding"/>
    <property type="evidence" value="ECO:0007669"/>
    <property type="project" value="InterPro"/>
</dbReference>
<dbReference type="Proteomes" id="UP001417504">
    <property type="component" value="Unassembled WGS sequence"/>
</dbReference>
<dbReference type="GO" id="GO:0005737">
    <property type="term" value="C:cytoplasm"/>
    <property type="evidence" value="ECO:0007669"/>
    <property type="project" value="TreeGrafter"/>
</dbReference>
<dbReference type="InterPro" id="IPR015424">
    <property type="entry name" value="PyrdxlP-dep_Trfase"/>
</dbReference>
<dbReference type="GO" id="GO:0016212">
    <property type="term" value="F:kynurenine-oxoglutarate transaminase activity"/>
    <property type="evidence" value="ECO:0007669"/>
    <property type="project" value="TreeGrafter"/>
</dbReference>
<dbReference type="InterPro" id="IPR051326">
    <property type="entry name" value="Kynurenine-oxoglutarate_AT"/>
</dbReference>
<feature type="domain" description="Aminotransferase class I/classII large" evidence="5">
    <location>
        <begin position="17"/>
        <end position="142"/>
    </location>
</feature>
<organism evidence="6 7">
    <name type="scientific">Stephania japonica</name>
    <dbReference type="NCBI Taxonomy" id="461633"/>
    <lineage>
        <taxon>Eukaryota</taxon>
        <taxon>Viridiplantae</taxon>
        <taxon>Streptophyta</taxon>
        <taxon>Embryophyta</taxon>
        <taxon>Tracheophyta</taxon>
        <taxon>Spermatophyta</taxon>
        <taxon>Magnoliopsida</taxon>
        <taxon>Ranunculales</taxon>
        <taxon>Menispermaceae</taxon>
        <taxon>Menispermoideae</taxon>
        <taxon>Cissampelideae</taxon>
        <taxon>Stephania</taxon>
    </lineage>
</organism>
<evidence type="ECO:0000259" key="5">
    <source>
        <dbReference type="Pfam" id="PF00155"/>
    </source>
</evidence>
<dbReference type="Gene3D" id="3.90.1150.10">
    <property type="entry name" value="Aspartate Aminotransferase, domain 1"/>
    <property type="match status" value="1"/>
</dbReference>
<dbReference type="CDD" id="cd00609">
    <property type="entry name" value="AAT_like"/>
    <property type="match status" value="1"/>
</dbReference>
<dbReference type="Pfam" id="PF00155">
    <property type="entry name" value="Aminotran_1_2"/>
    <property type="match status" value="1"/>
</dbReference>
<gene>
    <name evidence="6" type="ORF">Sjap_007347</name>
</gene>
<evidence type="ECO:0000313" key="7">
    <source>
        <dbReference type="Proteomes" id="UP001417504"/>
    </source>
</evidence>
<dbReference type="EMBL" id="JBBNAE010000003">
    <property type="protein sequence ID" value="KAK9136753.1"/>
    <property type="molecule type" value="Genomic_DNA"/>
</dbReference>
<dbReference type="InterPro" id="IPR004839">
    <property type="entry name" value="Aminotransferase_I/II_large"/>
</dbReference>
<keyword evidence="4" id="KW-0663">Pyridoxal phosphate</keyword>
<keyword evidence="7" id="KW-1185">Reference proteome</keyword>
<evidence type="ECO:0000256" key="4">
    <source>
        <dbReference type="ARBA" id="ARBA00022898"/>
    </source>
</evidence>
<keyword evidence="3" id="KW-0808">Transferase</keyword>
<sequence length="198" mass="22224">MEEHLSIASFPGMQGRTIITSSLSKTFTVTGWRVGWAIASASIASAIRNIHVKLTDSAPAPFQEAALTALDSPPDYFESLRRDYMEKRDYMVRVLIDVGFRVGFKPQGSFFILAELPENCPFSDIEFVEELIKKARVAAVPGCGFFPALTSPKESPEMHRNYQNRYIRFAFCKSIATLNAAAQRMRKILDSRGCFKLN</sequence>
<comment type="caution">
    <text evidence="6">The sequence shown here is derived from an EMBL/GenBank/DDBJ whole genome shotgun (WGS) entry which is preliminary data.</text>
</comment>
<dbReference type="PANTHER" id="PTHR43807">
    <property type="entry name" value="FI04487P"/>
    <property type="match status" value="1"/>
</dbReference>
<name>A0AAP0JMI5_9MAGN</name>
<dbReference type="AlphaFoldDB" id="A0AAP0JMI5"/>
<dbReference type="InterPro" id="IPR015421">
    <property type="entry name" value="PyrdxlP-dep_Trfase_major"/>
</dbReference>
<keyword evidence="2" id="KW-0032">Aminotransferase</keyword>
<protein>
    <recommendedName>
        <fullName evidence="5">Aminotransferase class I/classII large domain-containing protein</fullName>
    </recommendedName>
</protein>
<dbReference type="FunFam" id="3.90.1150.10:FF:000096">
    <property type="entry name" value="ATP-binding cassette sub-family A member 3-like Protein"/>
    <property type="match status" value="1"/>
</dbReference>
<comment type="cofactor">
    <cofactor evidence="1">
        <name>pyridoxal 5'-phosphate</name>
        <dbReference type="ChEBI" id="CHEBI:597326"/>
    </cofactor>
</comment>
<evidence type="ECO:0000313" key="6">
    <source>
        <dbReference type="EMBL" id="KAK9136753.1"/>
    </source>
</evidence>
<evidence type="ECO:0000256" key="3">
    <source>
        <dbReference type="ARBA" id="ARBA00022679"/>
    </source>
</evidence>
<reference evidence="6 7" key="1">
    <citation type="submission" date="2024-01" db="EMBL/GenBank/DDBJ databases">
        <title>Genome assemblies of Stephania.</title>
        <authorList>
            <person name="Yang L."/>
        </authorList>
    </citation>
    <scope>NUCLEOTIDE SEQUENCE [LARGE SCALE GENOMIC DNA]</scope>
    <source>
        <strain evidence="6">QJT</strain>
        <tissue evidence="6">Leaf</tissue>
    </source>
</reference>
<dbReference type="SUPFAM" id="SSF53383">
    <property type="entry name" value="PLP-dependent transferases"/>
    <property type="match status" value="1"/>
</dbReference>